<dbReference type="Pfam" id="PF13505">
    <property type="entry name" value="OMP_b-brl"/>
    <property type="match status" value="1"/>
</dbReference>
<dbReference type="EMBL" id="LKAJ01000001">
    <property type="protein sequence ID" value="KRG22754.1"/>
    <property type="molecule type" value="Genomic_DNA"/>
</dbReference>
<evidence type="ECO:0000256" key="1">
    <source>
        <dbReference type="ARBA" id="ARBA00004370"/>
    </source>
</evidence>
<evidence type="ECO:0000313" key="7">
    <source>
        <dbReference type="EMBL" id="MCS5711885.1"/>
    </source>
</evidence>
<evidence type="ECO:0000256" key="2">
    <source>
        <dbReference type="ARBA" id="ARBA00022729"/>
    </source>
</evidence>
<reference evidence="7" key="3">
    <citation type="submission" date="2021-06" db="EMBL/GenBank/DDBJ databases">
        <title>Genomic Description and Analysis of Intracellular Bacteria, Candidatus Berkiella cookevillensis and Candidatus Berkiella aquae.</title>
        <authorList>
            <person name="Kidane D.T."/>
            <person name="Mehari Y.T."/>
            <person name="Rice F.C."/>
            <person name="Arivett B.A."/>
            <person name="Farone A.L."/>
            <person name="Berk S.G."/>
            <person name="Farone M.B."/>
        </authorList>
    </citation>
    <scope>NUCLEOTIDE SEQUENCE</scope>
    <source>
        <strain evidence="7">HT99</strain>
    </source>
</reference>
<protein>
    <submittedName>
        <fullName evidence="7">Outer membrane beta-barrel protein</fullName>
    </submittedName>
</protein>
<evidence type="ECO:0000256" key="3">
    <source>
        <dbReference type="ARBA" id="ARBA00023136"/>
    </source>
</evidence>
<dbReference type="PANTHER" id="PTHR34001:SF3">
    <property type="entry name" value="BLL7405 PROTEIN"/>
    <property type="match status" value="1"/>
</dbReference>
<evidence type="ECO:0000259" key="5">
    <source>
        <dbReference type="Pfam" id="PF13505"/>
    </source>
</evidence>
<dbReference type="GO" id="GO:0016020">
    <property type="term" value="C:membrane"/>
    <property type="evidence" value="ECO:0007669"/>
    <property type="project" value="UniProtKB-SubCell"/>
</dbReference>
<comment type="subcellular location">
    <subcellularLocation>
        <location evidence="1">Membrane</location>
    </subcellularLocation>
</comment>
<dbReference type="STRING" id="295108.HT99x_00295"/>
<dbReference type="InterPro" id="IPR027385">
    <property type="entry name" value="Beta-barrel_OMP"/>
</dbReference>
<reference evidence="6" key="1">
    <citation type="submission" date="2015-09" db="EMBL/GenBank/DDBJ databases">
        <title>Draft Genome Sequences of Two Novel Amoeba-resistant Intranuclear Bacteria, Candidatus Berkiella cookevillensis and Candidatus Berkiella aquae.</title>
        <authorList>
            <person name="Mehari Y.T."/>
            <person name="Arivett B.A."/>
            <person name="Farone A.L."/>
            <person name="Gunderson J.H."/>
            <person name="Farone M.B."/>
        </authorList>
    </citation>
    <scope>NUCLEOTIDE SEQUENCE [LARGE SCALE GENOMIC DNA]</scope>
    <source>
        <strain evidence="6">HT99</strain>
    </source>
</reference>
<dbReference type="OrthoDB" id="9815357at2"/>
<dbReference type="SUPFAM" id="SSF56925">
    <property type="entry name" value="OMPA-like"/>
    <property type="match status" value="1"/>
</dbReference>
<evidence type="ECO:0000256" key="4">
    <source>
        <dbReference type="SAM" id="SignalP"/>
    </source>
</evidence>
<reference evidence="7" key="2">
    <citation type="journal article" date="2016" name="Genome Announc.">
        <title>Draft Genome Sequences of Two Novel Amoeba-Resistant Intranuclear Bacteria, 'Candidatus Berkiella cookevillensis' and 'Candidatus Berkiella aquae'.</title>
        <authorList>
            <person name="Mehari Y.T."/>
            <person name="Arivett B.A."/>
            <person name="Farone A.L."/>
            <person name="Gunderson J.H."/>
            <person name="Farone M.B."/>
        </authorList>
    </citation>
    <scope>NUCLEOTIDE SEQUENCE</scope>
    <source>
        <strain evidence="7">HT99</strain>
    </source>
</reference>
<feature type="chain" id="PRO_5043129860" evidence="4">
    <location>
        <begin position="20"/>
        <end position="232"/>
    </location>
</feature>
<accession>A0A0Q9YYA5</accession>
<evidence type="ECO:0000313" key="8">
    <source>
        <dbReference type="Proteomes" id="UP000051497"/>
    </source>
</evidence>
<dbReference type="InterPro" id="IPR011250">
    <property type="entry name" value="OMP/PagP_B-barrel"/>
</dbReference>
<comment type="caution">
    <text evidence="6">The sequence shown here is derived from an EMBL/GenBank/DDBJ whole genome shotgun (WGS) entry which is preliminary data.</text>
</comment>
<gene>
    <name evidence="6" type="ORF">HT99x_00295</name>
    <name evidence="7" type="ORF">HT99x_010615</name>
</gene>
<dbReference type="Gene3D" id="2.40.160.20">
    <property type="match status" value="1"/>
</dbReference>
<proteinExistence type="predicted"/>
<keyword evidence="3" id="KW-0472">Membrane</keyword>
<feature type="signal peptide" evidence="4">
    <location>
        <begin position="1"/>
        <end position="19"/>
    </location>
</feature>
<evidence type="ECO:0000313" key="6">
    <source>
        <dbReference type="EMBL" id="KRG22754.1"/>
    </source>
</evidence>
<name>A0A0Q9YYA5_9GAMM</name>
<dbReference type="RefSeq" id="WP_075064934.1">
    <property type="nucleotide sequence ID" value="NZ_LKAJ02000001.1"/>
</dbReference>
<keyword evidence="8" id="KW-1185">Reference proteome</keyword>
<dbReference type="InterPro" id="IPR051692">
    <property type="entry name" value="OMP-like"/>
</dbReference>
<keyword evidence="2 4" id="KW-0732">Signal</keyword>
<feature type="domain" description="Outer membrane protein beta-barrel" evidence="5">
    <location>
        <begin position="6"/>
        <end position="208"/>
    </location>
</feature>
<dbReference type="EMBL" id="LKAJ02000001">
    <property type="protein sequence ID" value="MCS5711885.1"/>
    <property type="molecule type" value="Genomic_DNA"/>
</dbReference>
<dbReference type="AlphaFoldDB" id="A0A0Q9YYA5"/>
<dbReference type="PANTHER" id="PTHR34001">
    <property type="entry name" value="BLL7405 PROTEIN"/>
    <property type="match status" value="1"/>
</dbReference>
<organism evidence="6">
    <name type="scientific">Candidatus Berkiella aquae</name>
    <dbReference type="NCBI Taxonomy" id="295108"/>
    <lineage>
        <taxon>Bacteria</taxon>
        <taxon>Pseudomonadati</taxon>
        <taxon>Pseudomonadota</taxon>
        <taxon>Gammaproteobacteria</taxon>
        <taxon>Candidatus Berkiellales</taxon>
        <taxon>Candidatus Berkiellaceae</taxon>
        <taxon>Candidatus Berkiella</taxon>
    </lineage>
</organism>
<sequence>MRKTLFALPLLTMLGAANAADGHFDGYYLGANLGATVWNTFWVDRDAWVDNFGTDWALGTVANKSDDFSGGLQVGYNYRCNSSVFGVELDWTWVDNSNDKTYTPTAGPGTILSLSNELKWYGSVRGKAGIVADHLLLYVTGGAAFARLNHDWLVTAPGEVELGGNSGTRWGYVSGVGGELALSCKWSVKVEGLFFDFPERTTSFHSLAGDQGVHFDNQNSFWTGRIGVNYSF</sequence>
<dbReference type="Proteomes" id="UP000051497">
    <property type="component" value="Unassembled WGS sequence"/>
</dbReference>